<proteinExistence type="predicted"/>
<gene>
    <name evidence="1" type="ORF">HHI36_012836</name>
</gene>
<dbReference type="AlphaFoldDB" id="A0ABD2NGG2"/>
<name>A0ABD2NGG2_9CUCU</name>
<reference evidence="1 2" key="1">
    <citation type="journal article" date="2021" name="BMC Biol.">
        <title>Horizontally acquired antibacterial genes associated with adaptive radiation of ladybird beetles.</title>
        <authorList>
            <person name="Li H.S."/>
            <person name="Tang X.F."/>
            <person name="Huang Y.H."/>
            <person name="Xu Z.Y."/>
            <person name="Chen M.L."/>
            <person name="Du X.Y."/>
            <person name="Qiu B.Y."/>
            <person name="Chen P.T."/>
            <person name="Zhang W."/>
            <person name="Slipinski A."/>
            <person name="Escalona H.E."/>
            <person name="Waterhouse R.M."/>
            <person name="Zwick A."/>
            <person name="Pang H."/>
        </authorList>
    </citation>
    <scope>NUCLEOTIDE SEQUENCE [LARGE SCALE GENOMIC DNA]</scope>
    <source>
        <strain evidence="1">SYSU2018</strain>
    </source>
</reference>
<dbReference type="EMBL" id="JABFTP020000103">
    <property type="protein sequence ID" value="KAL3277490.1"/>
    <property type="molecule type" value="Genomic_DNA"/>
</dbReference>
<protein>
    <submittedName>
        <fullName evidence="1">Uncharacterized protein</fullName>
    </submittedName>
</protein>
<keyword evidence="2" id="KW-1185">Reference proteome</keyword>
<organism evidence="1 2">
    <name type="scientific">Cryptolaemus montrouzieri</name>
    <dbReference type="NCBI Taxonomy" id="559131"/>
    <lineage>
        <taxon>Eukaryota</taxon>
        <taxon>Metazoa</taxon>
        <taxon>Ecdysozoa</taxon>
        <taxon>Arthropoda</taxon>
        <taxon>Hexapoda</taxon>
        <taxon>Insecta</taxon>
        <taxon>Pterygota</taxon>
        <taxon>Neoptera</taxon>
        <taxon>Endopterygota</taxon>
        <taxon>Coleoptera</taxon>
        <taxon>Polyphaga</taxon>
        <taxon>Cucujiformia</taxon>
        <taxon>Coccinelloidea</taxon>
        <taxon>Coccinellidae</taxon>
        <taxon>Scymninae</taxon>
        <taxon>Scymnini</taxon>
        <taxon>Cryptolaemus</taxon>
    </lineage>
</organism>
<accession>A0ABD2NGG2</accession>
<comment type="caution">
    <text evidence="1">The sequence shown here is derived from an EMBL/GenBank/DDBJ whole genome shotgun (WGS) entry which is preliminary data.</text>
</comment>
<evidence type="ECO:0000313" key="1">
    <source>
        <dbReference type="EMBL" id="KAL3277490.1"/>
    </source>
</evidence>
<evidence type="ECO:0000313" key="2">
    <source>
        <dbReference type="Proteomes" id="UP001516400"/>
    </source>
</evidence>
<dbReference type="Proteomes" id="UP001516400">
    <property type="component" value="Unassembled WGS sequence"/>
</dbReference>
<sequence>MPEINVITDQNGQDTPLDIANIFNEYFPTIGNKLAENIPPYNGMRFTEEIGSRSMFMGPTDIKEVEKVLKEMKKDCAPGSDNVTALDVLSTLHLFFFVVLYSSTK</sequence>